<dbReference type="InterPro" id="IPR039426">
    <property type="entry name" value="TonB-dep_rcpt-like"/>
</dbReference>
<comment type="subcellular location">
    <subcellularLocation>
        <location evidence="1 10">Cell outer membrane</location>
        <topology evidence="1 10">Multi-pass membrane protein</topology>
    </subcellularLocation>
</comment>
<evidence type="ECO:0000259" key="14">
    <source>
        <dbReference type="Pfam" id="PF07715"/>
    </source>
</evidence>
<evidence type="ECO:0000256" key="4">
    <source>
        <dbReference type="ARBA" id="ARBA00022692"/>
    </source>
</evidence>
<reference evidence="15 16" key="1">
    <citation type="journal article" date="2016" name="Nat. Commun.">
        <title>Thousands of microbial genomes shed light on interconnected biogeochemical processes in an aquifer system.</title>
        <authorList>
            <person name="Anantharaman K."/>
            <person name="Brown C.T."/>
            <person name="Hug L.A."/>
            <person name="Sharon I."/>
            <person name="Castelle C.J."/>
            <person name="Probst A.J."/>
            <person name="Thomas B.C."/>
            <person name="Singh A."/>
            <person name="Wilkins M.J."/>
            <person name="Karaoz U."/>
            <person name="Brodie E.L."/>
            <person name="Williams K.H."/>
            <person name="Hubbard S.S."/>
            <person name="Banfield J.F."/>
        </authorList>
    </citation>
    <scope>NUCLEOTIDE SEQUENCE [LARGE SCALE GENOMIC DNA]</scope>
</reference>
<dbReference type="InterPro" id="IPR036942">
    <property type="entry name" value="Beta-barrel_TonB_sf"/>
</dbReference>
<keyword evidence="8" id="KW-0675">Receptor</keyword>
<evidence type="ECO:0000256" key="7">
    <source>
        <dbReference type="ARBA" id="ARBA00023136"/>
    </source>
</evidence>
<dbReference type="Gene3D" id="2.170.130.10">
    <property type="entry name" value="TonB-dependent receptor, plug domain"/>
    <property type="match status" value="1"/>
</dbReference>
<evidence type="ECO:0000256" key="6">
    <source>
        <dbReference type="ARBA" id="ARBA00023077"/>
    </source>
</evidence>
<evidence type="ECO:0000256" key="2">
    <source>
        <dbReference type="ARBA" id="ARBA00022448"/>
    </source>
</evidence>
<evidence type="ECO:0000313" key="15">
    <source>
        <dbReference type="EMBL" id="OGK05727.1"/>
    </source>
</evidence>
<keyword evidence="9 10" id="KW-0998">Cell outer membrane</keyword>
<evidence type="ECO:0000256" key="10">
    <source>
        <dbReference type="PROSITE-ProRule" id="PRU01360"/>
    </source>
</evidence>
<evidence type="ECO:0000256" key="11">
    <source>
        <dbReference type="RuleBase" id="RU003357"/>
    </source>
</evidence>
<dbReference type="PANTHER" id="PTHR30069">
    <property type="entry name" value="TONB-DEPENDENT OUTER MEMBRANE RECEPTOR"/>
    <property type="match status" value="1"/>
</dbReference>
<evidence type="ECO:0000259" key="13">
    <source>
        <dbReference type="Pfam" id="PF00593"/>
    </source>
</evidence>
<keyword evidence="6 11" id="KW-0798">TonB box</keyword>
<comment type="caution">
    <text evidence="15">The sequence shown here is derived from an EMBL/GenBank/DDBJ whole genome shotgun (WGS) entry which is preliminary data.</text>
</comment>
<evidence type="ECO:0000256" key="12">
    <source>
        <dbReference type="SAM" id="SignalP"/>
    </source>
</evidence>
<organism evidence="15 16">
    <name type="scientific">Candidatus Raymondbacteria bacterium RIFOXYD12_FULL_49_13</name>
    <dbReference type="NCBI Taxonomy" id="1817890"/>
    <lineage>
        <taxon>Bacteria</taxon>
        <taxon>Raymondiibacteriota</taxon>
    </lineage>
</organism>
<dbReference type="Proteomes" id="UP000179243">
    <property type="component" value="Unassembled WGS sequence"/>
</dbReference>
<dbReference type="InterPro" id="IPR000531">
    <property type="entry name" value="Beta-barrel_TonB"/>
</dbReference>
<accession>A0A1F7FGV0</accession>
<proteinExistence type="inferred from homology"/>
<dbReference type="AlphaFoldDB" id="A0A1F7FGV0"/>
<dbReference type="GO" id="GO:0044718">
    <property type="term" value="P:siderophore transmembrane transport"/>
    <property type="evidence" value="ECO:0007669"/>
    <property type="project" value="TreeGrafter"/>
</dbReference>
<dbReference type="Pfam" id="PF07715">
    <property type="entry name" value="Plug"/>
    <property type="match status" value="1"/>
</dbReference>
<keyword evidence="5 12" id="KW-0732">Signal</keyword>
<evidence type="ECO:0000313" key="16">
    <source>
        <dbReference type="Proteomes" id="UP000179243"/>
    </source>
</evidence>
<keyword evidence="2 10" id="KW-0813">Transport</keyword>
<dbReference type="PANTHER" id="PTHR30069:SF29">
    <property type="entry name" value="HEMOGLOBIN AND HEMOGLOBIN-HAPTOGLOBIN-BINDING PROTEIN 1-RELATED"/>
    <property type="match status" value="1"/>
</dbReference>
<evidence type="ECO:0000256" key="8">
    <source>
        <dbReference type="ARBA" id="ARBA00023170"/>
    </source>
</evidence>
<dbReference type="PROSITE" id="PS52016">
    <property type="entry name" value="TONB_DEPENDENT_REC_3"/>
    <property type="match status" value="1"/>
</dbReference>
<name>A0A1F7FGV0_UNCRA</name>
<evidence type="ECO:0000256" key="5">
    <source>
        <dbReference type="ARBA" id="ARBA00022729"/>
    </source>
</evidence>
<dbReference type="SUPFAM" id="SSF56935">
    <property type="entry name" value="Porins"/>
    <property type="match status" value="1"/>
</dbReference>
<dbReference type="EMBL" id="MFYX01000050">
    <property type="protein sequence ID" value="OGK05727.1"/>
    <property type="molecule type" value="Genomic_DNA"/>
</dbReference>
<feature type="domain" description="TonB-dependent receptor plug" evidence="14">
    <location>
        <begin position="76"/>
        <end position="182"/>
    </location>
</feature>
<gene>
    <name evidence="15" type="ORF">A2519_04030</name>
</gene>
<protein>
    <submittedName>
        <fullName evidence="15">Uncharacterized protein</fullName>
    </submittedName>
</protein>
<keyword evidence="3 10" id="KW-1134">Transmembrane beta strand</keyword>
<dbReference type="InterPro" id="IPR037066">
    <property type="entry name" value="Plug_dom_sf"/>
</dbReference>
<feature type="domain" description="TonB-dependent receptor-like beta-barrel" evidence="13">
    <location>
        <begin position="208"/>
        <end position="653"/>
    </location>
</feature>
<dbReference type="Pfam" id="PF00593">
    <property type="entry name" value="TonB_dep_Rec_b-barrel"/>
    <property type="match status" value="1"/>
</dbReference>
<dbReference type="Gene3D" id="2.40.170.20">
    <property type="entry name" value="TonB-dependent receptor, beta-barrel domain"/>
    <property type="match status" value="1"/>
</dbReference>
<comment type="similarity">
    <text evidence="10 11">Belongs to the TonB-dependent receptor family.</text>
</comment>
<evidence type="ECO:0000256" key="3">
    <source>
        <dbReference type="ARBA" id="ARBA00022452"/>
    </source>
</evidence>
<feature type="chain" id="PRO_5009528701" evidence="12">
    <location>
        <begin position="18"/>
        <end position="691"/>
    </location>
</feature>
<feature type="signal peptide" evidence="12">
    <location>
        <begin position="1"/>
        <end position="17"/>
    </location>
</feature>
<sequence>MKKILAFAAVAACLVFAGEALDVATMTEKDIAKLTYAQLMEMPLEDLMVLADKLGVSVDDLLNMKISVSSKKAMNTRESPGIISLITEEEIRNSGARTLMDVLRLVPGFEFGYDIDGAIGPGMRGIWGHEGKVLLLIDGQEMNELLYSTLQFGNHYGVANIKRIEILRGPGSCVYGGFAELGVINIITKKSDDLNGVSASVSASTMANDFGRTAVNFGVGKFFTNVDFSVTGTAGMANRSDRPYIDASDYYYGPESDAAKETFSNVNANVNIKDLSLRLIYDRYATRTSDYFDGETPVYNSFDGYYGEVKYDIAALSNLTVTPKVNIKYQIPYNFLDERYPYDRSALRFSGNTIANYDYSEKLNIVAGAEGYYDYATDRLDDPESVFGNDEKNISYYNVSGFAQGLLKLPHTNLVAGGRIDGHSAFGTAFSPRLGITGPFEKWHYKAIFSRAFRAPGIENMNLPSPDGTEITPERTTVFEVELGARPTDNMFLTLNVFDITITDPIIYFYYSDNDGNDVEWYENQERSGSTGFELEYRIKYGWGYGNVTYSYANPHITDKFDFFDKNKVPSYEVPGKENMVLGLPQHKLTLNGCWLRGSLSINPSLIYISQRFGSFGNGIIDKEKPSLITNIFVQYKNLLTNNLTAGIGVYNILGQKYDYLQPYYVVDSDLPPHPGPSREFTLKLSYDLGL</sequence>
<keyword evidence="4 10" id="KW-0812">Transmembrane</keyword>
<dbReference type="GO" id="GO:0009279">
    <property type="term" value="C:cell outer membrane"/>
    <property type="evidence" value="ECO:0007669"/>
    <property type="project" value="UniProtKB-SubCell"/>
</dbReference>
<evidence type="ECO:0000256" key="1">
    <source>
        <dbReference type="ARBA" id="ARBA00004571"/>
    </source>
</evidence>
<keyword evidence="7 10" id="KW-0472">Membrane</keyword>
<evidence type="ECO:0000256" key="9">
    <source>
        <dbReference type="ARBA" id="ARBA00023237"/>
    </source>
</evidence>
<dbReference type="GO" id="GO:0015344">
    <property type="term" value="F:siderophore uptake transmembrane transporter activity"/>
    <property type="evidence" value="ECO:0007669"/>
    <property type="project" value="TreeGrafter"/>
</dbReference>
<dbReference type="InterPro" id="IPR012910">
    <property type="entry name" value="Plug_dom"/>
</dbReference>